<keyword evidence="2" id="KW-0813">Transport</keyword>
<keyword evidence="4 6" id="KW-1133">Transmembrane helix</keyword>
<feature type="transmembrane region" description="Helical" evidence="6">
    <location>
        <begin position="12"/>
        <end position="33"/>
    </location>
</feature>
<dbReference type="InterPro" id="IPR004814">
    <property type="entry name" value="Oligopep_transpt"/>
</dbReference>
<evidence type="ECO:0000256" key="1">
    <source>
        <dbReference type="ARBA" id="ARBA00004141"/>
    </source>
</evidence>
<gene>
    <name evidence="7" type="ORF">SAMN05421640_3240</name>
</gene>
<dbReference type="GO" id="GO:0035673">
    <property type="term" value="F:oligopeptide transmembrane transporter activity"/>
    <property type="evidence" value="ECO:0007669"/>
    <property type="project" value="InterPro"/>
</dbReference>
<feature type="transmembrane region" description="Helical" evidence="6">
    <location>
        <begin position="206"/>
        <end position="233"/>
    </location>
</feature>
<feature type="transmembrane region" description="Helical" evidence="6">
    <location>
        <begin position="414"/>
        <end position="435"/>
    </location>
</feature>
<dbReference type="EMBL" id="FZPD01000005">
    <property type="protein sequence ID" value="SNT29320.1"/>
    <property type="molecule type" value="Genomic_DNA"/>
</dbReference>
<feature type="transmembrane region" description="Helical" evidence="6">
    <location>
        <begin position="517"/>
        <end position="535"/>
    </location>
</feature>
<feature type="transmembrane region" description="Helical" evidence="6">
    <location>
        <begin position="547"/>
        <end position="571"/>
    </location>
</feature>
<keyword evidence="8" id="KW-1185">Reference proteome</keyword>
<proteinExistence type="predicted"/>
<feature type="transmembrane region" description="Helical" evidence="6">
    <location>
        <begin position="359"/>
        <end position="382"/>
    </location>
</feature>
<reference evidence="7 8" key="1">
    <citation type="submission" date="2017-06" db="EMBL/GenBank/DDBJ databases">
        <authorList>
            <person name="Kim H.J."/>
            <person name="Triplett B.A."/>
        </authorList>
    </citation>
    <scope>NUCLEOTIDE SEQUENCE [LARGE SCALE GENOMIC DNA]</scope>
    <source>
        <strain evidence="7 8">DSM 19307</strain>
    </source>
</reference>
<evidence type="ECO:0000256" key="2">
    <source>
        <dbReference type="ARBA" id="ARBA00022448"/>
    </source>
</evidence>
<keyword evidence="5 6" id="KW-0472">Membrane</keyword>
<dbReference type="Pfam" id="PF03169">
    <property type="entry name" value="OPT"/>
    <property type="match status" value="1"/>
</dbReference>
<feature type="transmembrane region" description="Helical" evidence="6">
    <location>
        <begin position="83"/>
        <end position="100"/>
    </location>
</feature>
<dbReference type="NCBIfam" id="TIGR00733">
    <property type="entry name" value="OPT family oligopeptide transporter"/>
    <property type="match status" value="1"/>
</dbReference>
<dbReference type="InterPro" id="IPR045035">
    <property type="entry name" value="YSL-like"/>
</dbReference>
<feature type="transmembrane region" description="Helical" evidence="6">
    <location>
        <begin position="39"/>
        <end position="62"/>
    </location>
</feature>
<feature type="transmembrane region" description="Helical" evidence="6">
    <location>
        <begin position="281"/>
        <end position="307"/>
    </location>
</feature>
<dbReference type="Proteomes" id="UP000198393">
    <property type="component" value="Unassembled WGS sequence"/>
</dbReference>
<feature type="transmembrane region" description="Helical" evidence="6">
    <location>
        <begin position="106"/>
        <end position="126"/>
    </location>
</feature>
<dbReference type="PANTHER" id="PTHR31645">
    <property type="entry name" value="OLIGOPEPTIDE TRANSPORTER YGL114W-RELATED"/>
    <property type="match status" value="1"/>
</dbReference>
<sequence>MEKPYIDSNTSLPEITVKAVLLGAALSVVLSAANAYFGLFAGLTVSASIPAAVISMALLRVFKNSNILENNLVQTAASAGESLAAGVIFTIPALVIMGYWEEFNYFETMAIAMCGGILGILFTIPLRRALIVEENLKFPEGVATAEVLKTGEEGGKAVKYLVWGSIIGGLFKLADSALNLWSGLFEKAALVGQKFYGYFSLNLSPALVAVGYIVGLNIAFLVFFGGVITWWIAMPIYIGSNGFDAVAAELVALGSFEKISDVNADNLGGALWSAKMRYLGVGAMVVGGLWALLSLAGSLGTAFKAGISAFKKGGTSMKDQIRTEMDTPMSWVIIAIGVMIVPVYLIYQSAIGDVTVSMTMTLIMVVAGFLFAAVAGYMAGLVGSSNNPISGVTIATILFASILLLTLMGTGNELAGAAGAILIGAVVCCAAAIAGDNMQDLKAGHLLGATPYKQQIMQVVGVVAGALAIPIVLNILLIGNGIGAPTPEQPEALAAPQATLMMSVAQGIFGGGLPWNIIYIGAGIAAAIIAFDQYLKSKGSNFRMPVLAVAVGLYLPFELDSSIFVGGVLAYMLTKATKPNKNIEKGNNAGLLLASGLITGEALMGILIAGLTVGVMKSGGDPNAMRIFEDTSSWPGLIIFGLIIYFIYKTVVKVSKSDE</sequence>
<dbReference type="AlphaFoldDB" id="A0A239LGA6"/>
<organism evidence="7 8">
    <name type="scientific">Ekhidna lutea</name>
    <dbReference type="NCBI Taxonomy" id="447679"/>
    <lineage>
        <taxon>Bacteria</taxon>
        <taxon>Pseudomonadati</taxon>
        <taxon>Bacteroidota</taxon>
        <taxon>Cytophagia</taxon>
        <taxon>Cytophagales</taxon>
        <taxon>Reichenbachiellaceae</taxon>
        <taxon>Ekhidna</taxon>
    </lineage>
</organism>
<evidence type="ECO:0000256" key="3">
    <source>
        <dbReference type="ARBA" id="ARBA00022692"/>
    </source>
</evidence>
<evidence type="ECO:0000256" key="6">
    <source>
        <dbReference type="SAM" id="Phobius"/>
    </source>
</evidence>
<protein>
    <submittedName>
        <fullName evidence="7">Putative oligopeptide transporter, OPT family</fullName>
    </submittedName>
</protein>
<feature type="transmembrane region" description="Helical" evidence="6">
    <location>
        <begin position="627"/>
        <end position="648"/>
    </location>
</feature>
<feature type="transmembrane region" description="Helical" evidence="6">
    <location>
        <begin position="456"/>
        <end position="478"/>
    </location>
</feature>
<feature type="transmembrane region" description="Helical" evidence="6">
    <location>
        <begin position="591"/>
        <end position="615"/>
    </location>
</feature>
<keyword evidence="3 6" id="KW-0812">Transmembrane</keyword>
<dbReference type="RefSeq" id="WP_089357908.1">
    <property type="nucleotide sequence ID" value="NZ_FZPD01000005.1"/>
</dbReference>
<evidence type="ECO:0000313" key="7">
    <source>
        <dbReference type="EMBL" id="SNT29320.1"/>
    </source>
</evidence>
<dbReference type="OrthoDB" id="9809340at2"/>
<dbReference type="GO" id="GO:0016020">
    <property type="term" value="C:membrane"/>
    <property type="evidence" value="ECO:0007669"/>
    <property type="project" value="UniProtKB-SubCell"/>
</dbReference>
<feature type="transmembrane region" description="Helical" evidence="6">
    <location>
        <begin position="328"/>
        <end position="347"/>
    </location>
</feature>
<evidence type="ECO:0000256" key="5">
    <source>
        <dbReference type="ARBA" id="ARBA00023136"/>
    </source>
</evidence>
<dbReference type="InterPro" id="IPR004813">
    <property type="entry name" value="OPT"/>
</dbReference>
<dbReference type="NCBIfam" id="TIGR00728">
    <property type="entry name" value="OPT_sfam"/>
    <property type="match status" value="1"/>
</dbReference>
<dbReference type="PANTHER" id="PTHR31645:SF0">
    <property type="entry name" value="OLIGOPEPTIDE TRANSPORTER YGL114W-RELATED"/>
    <property type="match status" value="1"/>
</dbReference>
<comment type="subcellular location">
    <subcellularLocation>
        <location evidence="1">Membrane</location>
        <topology evidence="1">Multi-pass membrane protein</topology>
    </subcellularLocation>
</comment>
<feature type="transmembrane region" description="Helical" evidence="6">
    <location>
        <begin position="389"/>
        <end position="408"/>
    </location>
</feature>
<evidence type="ECO:0000256" key="4">
    <source>
        <dbReference type="ARBA" id="ARBA00022989"/>
    </source>
</evidence>
<name>A0A239LGA6_EKHLU</name>
<accession>A0A239LGA6</accession>
<evidence type="ECO:0000313" key="8">
    <source>
        <dbReference type="Proteomes" id="UP000198393"/>
    </source>
</evidence>